<comment type="caution">
    <text evidence="4">The sequence shown here is derived from an EMBL/GenBank/DDBJ whole genome shotgun (WGS) entry which is preliminary data.</text>
</comment>
<feature type="domain" description="DUF7779" evidence="3">
    <location>
        <begin position="518"/>
        <end position="604"/>
    </location>
</feature>
<dbReference type="PANTHER" id="PTHR35205:SF1">
    <property type="entry name" value="ZU5 DOMAIN-CONTAINING PROTEIN"/>
    <property type="match status" value="1"/>
</dbReference>
<evidence type="ECO:0000313" key="4">
    <source>
        <dbReference type="EMBL" id="RWA09612.1"/>
    </source>
</evidence>
<dbReference type="Gene3D" id="1.25.40.10">
    <property type="entry name" value="Tetratricopeptide repeat domain"/>
    <property type="match status" value="2"/>
</dbReference>
<dbReference type="Pfam" id="PF00931">
    <property type="entry name" value="NB-ARC"/>
    <property type="match status" value="1"/>
</dbReference>
<dbReference type="PRINTS" id="PR00364">
    <property type="entry name" value="DISEASERSIST"/>
</dbReference>
<keyword evidence="5" id="KW-1185">Reference proteome</keyword>
<dbReference type="Proteomes" id="UP000286045">
    <property type="component" value="Unassembled WGS sequence"/>
</dbReference>
<accession>A0A439D5D6</accession>
<dbReference type="PANTHER" id="PTHR35205">
    <property type="entry name" value="NB-ARC AND TPR DOMAIN PROTEIN"/>
    <property type="match status" value="1"/>
</dbReference>
<dbReference type="EMBL" id="RYZI01000146">
    <property type="protein sequence ID" value="RWA09612.1"/>
    <property type="molecule type" value="Genomic_DNA"/>
</dbReference>
<evidence type="ECO:0000259" key="1">
    <source>
        <dbReference type="Pfam" id="PF00931"/>
    </source>
</evidence>
<dbReference type="SUPFAM" id="SSF48452">
    <property type="entry name" value="TPR-like"/>
    <property type="match status" value="1"/>
</dbReference>
<dbReference type="InterPro" id="IPR002182">
    <property type="entry name" value="NB-ARC"/>
</dbReference>
<feature type="domain" description="NB-ARC" evidence="1">
    <location>
        <begin position="296"/>
        <end position="441"/>
    </location>
</feature>
<dbReference type="Gene3D" id="3.40.50.300">
    <property type="entry name" value="P-loop containing nucleotide triphosphate hydrolases"/>
    <property type="match status" value="1"/>
</dbReference>
<dbReference type="SUPFAM" id="SSF52540">
    <property type="entry name" value="P-loop containing nucleoside triphosphate hydrolases"/>
    <property type="match status" value="1"/>
</dbReference>
<evidence type="ECO:0000313" key="5">
    <source>
        <dbReference type="Proteomes" id="UP000286045"/>
    </source>
</evidence>
<organism evidence="4 5">
    <name type="scientific">Xylaria grammica</name>
    <dbReference type="NCBI Taxonomy" id="363999"/>
    <lineage>
        <taxon>Eukaryota</taxon>
        <taxon>Fungi</taxon>
        <taxon>Dikarya</taxon>
        <taxon>Ascomycota</taxon>
        <taxon>Pezizomycotina</taxon>
        <taxon>Sordariomycetes</taxon>
        <taxon>Xylariomycetidae</taxon>
        <taxon>Xylariales</taxon>
        <taxon>Xylariaceae</taxon>
        <taxon>Xylaria</taxon>
    </lineage>
</organism>
<evidence type="ECO:0000259" key="3">
    <source>
        <dbReference type="Pfam" id="PF25000"/>
    </source>
</evidence>
<dbReference type="InterPro" id="IPR056125">
    <property type="entry name" value="DUF7708"/>
</dbReference>
<protein>
    <submittedName>
        <fullName evidence="4">Uncharacterized protein</fullName>
    </submittedName>
</protein>
<dbReference type="Pfam" id="PF25000">
    <property type="entry name" value="DUF7779"/>
    <property type="match status" value="1"/>
</dbReference>
<dbReference type="Pfam" id="PF13424">
    <property type="entry name" value="TPR_12"/>
    <property type="match status" value="1"/>
</dbReference>
<sequence>MSQIENGAGGFEELAHVDIDLGACALYAKMMKDRPPSPLWHRALAQYRLELQGAENYQTVPNVGSLEELISSFAQIQATTPGSYSGINSLNRLAPKLKFVDDFSAVLALYIGANTALTAAVWGSIRLILAHASSAADTQRDVLDMIEELSLSLPRFQIYEKTLPLSPLLQQALVDAYSEIICFYARIIRFLRNNPHPSLRKNEWQTCRDDLSITVKRIKRISSTIESEADIARMRKDEGRYKEVLELLSDMKTGVSGGDKQTRYDNIPFLSNTKFSGRKDVLGSVHDALNIDSASSTLKSMALFGMGGVGKTQVAVQYAYQNLQHFEVILWVAADNAIAIGQSFRAIADGLGLLETDDDKKDAAAAVWRVKNWLIATRTTCLVIFDNADDLAALKTAWPESINGSVLLTTRNFAVATTLAVQYIQVDPFSDSDGSELLLKAAGLDHPTASDTEHAVAISSAFGGLPLALTQVGGFIAQRKLSLHSFLPLYERNSAKIDTRKAPGSDYEHTLSTVWDFALKDLSETSTRLLNLLSFFDPDSISEHIFLQGSAGLDDDFSFLADEMDLGDAEEELLQVALVNRVRESADFTIHRLIQSTTRKRLGELESSRYFDSVVHMLCWGFPDHSKVDIGHQISAWGRCEKCIPHVRHLVQLAKRDARGVAHVANNESKYADLLIRCSWYLYEREMYIIAREMVEQAISITKDTKSLGYASAIDLCGLIDLDLGQAARALEPFTRALEIRKAELGGEDPFIAYSLNNIALAYTEMGKLELAHAAHQDAINLRLKASSDRIGNSYSNMSSLLLRLGRPDEAEEMLARCPSLDGFTDETFINTGNPRFSGDMVLLSRIRRAQGRKADALRLASKALAFRRKYDVASMLLGENHASSAMRLLEEIVSISETFVEGEGQRARALYKLSEIHLQLGAQKESDACKERALTLLAKLKPDLKDAPFEEATFSKLCLWMLW</sequence>
<proteinExistence type="predicted"/>
<dbReference type="STRING" id="363999.A0A439D5D6"/>
<dbReference type="InterPro" id="IPR011990">
    <property type="entry name" value="TPR-like_helical_dom_sf"/>
</dbReference>
<dbReference type="AlphaFoldDB" id="A0A439D5D6"/>
<dbReference type="InterPro" id="IPR027417">
    <property type="entry name" value="P-loop_NTPase"/>
</dbReference>
<dbReference type="Pfam" id="PF24809">
    <property type="entry name" value="DUF7708"/>
    <property type="match status" value="1"/>
</dbReference>
<feature type="domain" description="DUF7708" evidence="2">
    <location>
        <begin position="99"/>
        <end position="233"/>
    </location>
</feature>
<gene>
    <name evidence="4" type="ORF">EKO27_g5476</name>
</gene>
<reference evidence="4 5" key="1">
    <citation type="submission" date="2018-12" db="EMBL/GenBank/DDBJ databases">
        <title>Draft genome sequence of Xylaria grammica IHI A82.</title>
        <authorList>
            <person name="Buettner E."/>
            <person name="Kellner H."/>
        </authorList>
    </citation>
    <scope>NUCLEOTIDE SEQUENCE [LARGE SCALE GENOMIC DNA]</scope>
    <source>
        <strain evidence="4 5">IHI A82</strain>
    </source>
</reference>
<evidence type="ECO:0000259" key="2">
    <source>
        <dbReference type="Pfam" id="PF24809"/>
    </source>
</evidence>
<dbReference type="GO" id="GO:0043531">
    <property type="term" value="F:ADP binding"/>
    <property type="evidence" value="ECO:0007669"/>
    <property type="project" value="InterPro"/>
</dbReference>
<name>A0A439D5D6_9PEZI</name>
<dbReference type="InterPro" id="IPR056681">
    <property type="entry name" value="DUF7779"/>
</dbReference>